<dbReference type="EMBL" id="LT906441">
    <property type="protein sequence ID" value="SNV30724.1"/>
    <property type="molecule type" value="Genomic_DNA"/>
</dbReference>
<name>A0A239WAN9_9ACTN</name>
<organism evidence="2 3">
    <name type="scientific">Cutibacterium granulosum</name>
    <dbReference type="NCBI Taxonomy" id="33011"/>
    <lineage>
        <taxon>Bacteria</taxon>
        <taxon>Bacillati</taxon>
        <taxon>Actinomycetota</taxon>
        <taxon>Actinomycetes</taxon>
        <taxon>Propionibacteriales</taxon>
        <taxon>Propionibacteriaceae</taxon>
        <taxon>Cutibacterium</taxon>
    </lineage>
</organism>
<evidence type="ECO:0000313" key="3">
    <source>
        <dbReference type="Proteomes" id="UP000215332"/>
    </source>
</evidence>
<feature type="compositionally biased region" description="Polar residues" evidence="1">
    <location>
        <begin position="1"/>
        <end position="14"/>
    </location>
</feature>
<sequence length="321" mass="33294">MFAQPSPTQPSHTRLNGMVRSPSPAVPHEPSAAPHEPGEVQRHAPTAVPRNSTGSLHADTQVSRLRDLLLADVPAGRLVIACDAVGGIGSRPGDSYPADPTWCAHLAARVPLLEILCGGAQPMVLVNTLCQDAASAQPMIEEFQRCAVATGIDPQAVTGSTEDNVITTQTGIGVTIIGVRPGRAPGTPGPGEAPTATAQGQEADVLVCVGSPISAPDDEVCPGRREIVTLDEVRALLGSGLVHDCVPVGSHGIAWEADQIAATAGLRFDPGRTDLDLTKSGGPSTCIVLACAPEDVGELRTHVSDDRPWARIGTLQPQHRD</sequence>
<proteinExistence type="predicted"/>
<gene>
    <name evidence="2" type="ORF">SAMEA4412665_00469</name>
</gene>
<reference evidence="2 3" key="1">
    <citation type="submission" date="2017-06" db="EMBL/GenBank/DDBJ databases">
        <authorList>
            <consortium name="Pathogen Informatics"/>
        </authorList>
    </citation>
    <scope>NUCLEOTIDE SEQUENCE [LARGE SCALE GENOMIC DNA]</scope>
    <source>
        <strain evidence="2 3">NCTC11865</strain>
    </source>
</reference>
<dbReference type="KEGG" id="cgrn:4412665_00469"/>
<evidence type="ECO:0000256" key="1">
    <source>
        <dbReference type="SAM" id="MobiDB-lite"/>
    </source>
</evidence>
<dbReference type="Proteomes" id="UP000215332">
    <property type="component" value="Chromosome 1"/>
</dbReference>
<dbReference type="eggNOG" id="COG2144">
    <property type="taxonomic scope" value="Bacteria"/>
</dbReference>
<accession>A0A239WAN9</accession>
<dbReference type="AlphaFoldDB" id="A0A239WAN9"/>
<evidence type="ECO:0000313" key="2">
    <source>
        <dbReference type="EMBL" id="SNV30724.1"/>
    </source>
</evidence>
<feature type="region of interest" description="Disordered" evidence="1">
    <location>
        <begin position="1"/>
        <end position="56"/>
    </location>
</feature>
<protein>
    <submittedName>
        <fullName evidence="2">Uncharacterized protein</fullName>
    </submittedName>
</protein>